<evidence type="ECO:0000256" key="1">
    <source>
        <dbReference type="SAM" id="MobiDB-lite"/>
    </source>
</evidence>
<organism evidence="2 3">
    <name type="scientific">Coprinellus micaceus</name>
    <name type="common">Glistening ink-cap mushroom</name>
    <name type="synonym">Coprinus micaceus</name>
    <dbReference type="NCBI Taxonomy" id="71717"/>
    <lineage>
        <taxon>Eukaryota</taxon>
        <taxon>Fungi</taxon>
        <taxon>Dikarya</taxon>
        <taxon>Basidiomycota</taxon>
        <taxon>Agaricomycotina</taxon>
        <taxon>Agaricomycetes</taxon>
        <taxon>Agaricomycetidae</taxon>
        <taxon>Agaricales</taxon>
        <taxon>Agaricineae</taxon>
        <taxon>Psathyrellaceae</taxon>
        <taxon>Coprinellus</taxon>
    </lineage>
</organism>
<dbReference type="Proteomes" id="UP000298030">
    <property type="component" value="Unassembled WGS sequence"/>
</dbReference>
<dbReference type="AlphaFoldDB" id="A0A4Y7TA16"/>
<keyword evidence="3" id="KW-1185">Reference proteome</keyword>
<comment type="caution">
    <text evidence="2">The sequence shown here is derived from an EMBL/GenBank/DDBJ whole genome shotgun (WGS) entry which is preliminary data.</text>
</comment>
<feature type="region of interest" description="Disordered" evidence="1">
    <location>
        <begin position="187"/>
        <end position="212"/>
    </location>
</feature>
<name>A0A4Y7TA16_COPMI</name>
<dbReference type="EMBL" id="QPFP01000020">
    <property type="protein sequence ID" value="TEB31013.1"/>
    <property type="molecule type" value="Genomic_DNA"/>
</dbReference>
<reference evidence="2 3" key="1">
    <citation type="journal article" date="2019" name="Nat. Ecol. Evol.">
        <title>Megaphylogeny resolves global patterns of mushroom evolution.</title>
        <authorList>
            <person name="Varga T."/>
            <person name="Krizsan K."/>
            <person name="Foldi C."/>
            <person name="Dima B."/>
            <person name="Sanchez-Garcia M."/>
            <person name="Sanchez-Ramirez S."/>
            <person name="Szollosi G.J."/>
            <person name="Szarkandi J.G."/>
            <person name="Papp V."/>
            <person name="Albert L."/>
            <person name="Andreopoulos W."/>
            <person name="Angelini C."/>
            <person name="Antonin V."/>
            <person name="Barry K.W."/>
            <person name="Bougher N.L."/>
            <person name="Buchanan P."/>
            <person name="Buyck B."/>
            <person name="Bense V."/>
            <person name="Catcheside P."/>
            <person name="Chovatia M."/>
            <person name="Cooper J."/>
            <person name="Damon W."/>
            <person name="Desjardin D."/>
            <person name="Finy P."/>
            <person name="Geml J."/>
            <person name="Haridas S."/>
            <person name="Hughes K."/>
            <person name="Justo A."/>
            <person name="Karasinski D."/>
            <person name="Kautmanova I."/>
            <person name="Kiss B."/>
            <person name="Kocsube S."/>
            <person name="Kotiranta H."/>
            <person name="LaButti K.M."/>
            <person name="Lechner B.E."/>
            <person name="Liimatainen K."/>
            <person name="Lipzen A."/>
            <person name="Lukacs Z."/>
            <person name="Mihaltcheva S."/>
            <person name="Morgado L.N."/>
            <person name="Niskanen T."/>
            <person name="Noordeloos M.E."/>
            <person name="Ohm R.A."/>
            <person name="Ortiz-Santana B."/>
            <person name="Ovrebo C."/>
            <person name="Racz N."/>
            <person name="Riley R."/>
            <person name="Savchenko A."/>
            <person name="Shiryaev A."/>
            <person name="Soop K."/>
            <person name="Spirin V."/>
            <person name="Szebenyi C."/>
            <person name="Tomsovsky M."/>
            <person name="Tulloss R.E."/>
            <person name="Uehling J."/>
            <person name="Grigoriev I.V."/>
            <person name="Vagvolgyi C."/>
            <person name="Papp T."/>
            <person name="Martin F.M."/>
            <person name="Miettinen O."/>
            <person name="Hibbett D.S."/>
            <person name="Nagy L.G."/>
        </authorList>
    </citation>
    <scope>NUCLEOTIDE SEQUENCE [LARGE SCALE GENOMIC DNA]</scope>
    <source>
        <strain evidence="2 3">FP101781</strain>
    </source>
</reference>
<accession>A0A4Y7TA16</accession>
<gene>
    <name evidence="2" type="ORF">FA13DRAFT_1709879</name>
</gene>
<protein>
    <submittedName>
        <fullName evidence="2">Uncharacterized protein</fullName>
    </submittedName>
</protein>
<evidence type="ECO:0000313" key="2">
    <source>
        <dbReference type="EMBL" id="TEB31013.1"/>
    </source>
</evidence>
<proteinExistence type="predicted"/>
<sequence>MSIRPIRLVGSVYLAVLMNLEGLHIGHESTPEFVLSSNALKLQCWWAGREGCLRAYIAGDTTPKYCSNRAPPCNVETGAITHAECQPADCLTSLLLPSQIRESVPHWSFEIRVVLGSEKVLPSGHRLKPEIDEWTARLPALSRSIGRSRRHQAQGKARVFDGGGEEGKREGEGEVVNLNEGLQASKQAEAHGRATCPSQIRMMPGRGKEGDLEWQREHRHISRTSMGRAAGQSSRGLHLLPAKVESGASHPCTWDLTISQQQRGMRVVDNVQKV</sequence>
<feature type="region of interest" description="Disordered" evidence="1">
    <location>
        <begin position="145"/>
        <end position="171"/>
    </location>
</feature>
<evidence type="ECO:0000313" key="3">
    <source>
        <dbReference type="Proteomes" id="UP000298030"/>
    </source>
</evidence>